<keyword evidence="3" id="KW-1185">Reference proteome</keyword>
<dbReference type="Pfam" id="PF07876">
    <property type="entry name" value="Dabb"/>
    <property type="match status" value="1"/>
</dbReference>
<dbReference type="InterPro" id="IPR013097">
    <property type="entry name" value="Dabb"/>
</dbReference>
<proteinExistence type="predicted"/>
<evidence type="ECO:0000313" key="3">
    <source>
        <dbReference type="Proteomes" id="UP000220768"/>
    </source>
</evidence>
<sequence>MSGPIKHIVMWRVRGETPEARREARHRVKTAFEDLRGRIEGMTHVEVGMDISDVDYACDVVLVTEFTDANALKNYASHPEHLRVREELGDLRIARHQVDYHIETSLPAGREPADQG</sequence>
<dbReference type="SUPFAM" id="SSF54909">
    <property type="entry name" value="Dimeric alpha+beta barrel"/>
    <property type="match status" value="1"/>
</dbReference>
<comment type="caution">
    <text evidence="2">The sequence shown here is derived from an EMBL/GenBank/DDBJ whole genome shotgun (WGS) entry which is preliminary data.</text>
</comment>
<feature type="domain" description="Stress-response A/B barrel" evidence="1">
    <location>
        <begin position="5"/>
        <end position="100"/>
    </location>
</feature>
<dbReference type="PANTHER" id="PTHR37832:SF1">
    <property type="entry name" value="STRESS-RESPONSE A_B BARREL DOMAIN-CONTAINING PROTEIN"/>
    <property type="match status" value="1"/>
</dbReference>
<dbReference type="EMBL" id="NWSV01000009">
    <property type="protein sequence ID" value="PDT03276.1"/>
    <property type="molecule type" value="Genomic_DNA"/>
</dbReference>
<dbReference type="RefSeq" id="WP_097613256.1">
    <property type="nucleotide sequence ID" value="NZ_NWSV01000009.1"/>
</dbReference>
<name>A0A2A6JAV7_9HYPH</name>
<reference evidence="2 3" key="1">
    <citation type="submission" date="2017-09" db="EMBL/GenBank/DDBJ databases">
        <title>Comparative genomics of rhizobia isolated from Phaseolus vulgaris in China.</title>
        <authorList>
            <person name="Tong W."/>
        </authorList>
    </citation>
    <scope>NUCLEOTIDE SEQUENCE [LARGE SCALE GENOMIC DNA]</scope>
    <source>
        <strain evidence="2 3">C5</strain>
    </source>
</reference>
<protein>
    <submittedName>
        <fullName evidence="2">Stress responsive protein</fullName>
    </submittedName>
</protein>
<dbReference type="Proteomes" id="UP000220768">
    <property type="component" value="Unassembled WGS sequence"/>
</dbReference>
<gene>
    <name evidence="2" type="ORF">CO666_16860</name>
</gene>
<evidence type="ECO:0000313" key="2">
    <source>
        <dbReference type="EMBL" id="PDT03276.1"/>
    </source>
</evidence>
<accession>A0A2A6JAV7</accession>
<organism evidence="2 3">
    <name type="scientific">Rhizobium chutanense</name>
    <dbReference type="NCBI Taxonomy" id="2035448"/>
    <lineage>
        <taxon>Bacteria</taxon>
        <taxon>Pseudomonadati</taxon>
        <taxon>Pseudomonadota</taxon>
        <taxon>Alphaproteobacteria</taxon>
        <taxon>Hyphomicrobiales</taxon>
        <taxon>Rhizobiaceae</taxon>
        <taxon>Rhizobium/Agrobacterium group</taxon>
        <taxon>Rhizobium</taxon>
    </lineage>
</organism>
<dbReference type="SMART" id="SM00886">
    <property type="entry name" value="Dabb"/>
    <property type="match status" value="1"/>
</dbReference>
<dbReference type="PROSITE" id="PS51502">
    <property type="entry name" value="S_R_A_B_BARREL"/>
    <property type="match status" value="1"/>
</dbReference>
<dbReference type="Gene3D" id="3.30.70.100">
    <property type="match status" value="1"/>
</dbReference>
<dbReference type="AlphaFoldDB" id="A0A2A6JAV7"/>
<dbReference type="InterPro" id="IPR011008">
    <property type="entry name" value="Dimeric_a/b-barrel"/>
</dbReference>
<evidence type="ECO:0000259" key="1">
    <source>
        <dbReference type="PROSITE" id="PS51502"/>
    </source>
</evidence>
<dbReference type="PANTHER" id="PTHR37832">
    <property type="entry name" value="BLL2683 PROTEIN"/>
    <property type="match status" value="1"/>
</dbReference>